<keyword evidence="2" id="KW-1185">Reference proteome</keyword>
<dbReference type="InterPro" id="IPR038655">
    <property type="entry name" value="Ribosomal_eL27_sf"/>
</dbReference>
<dbReference type="Pfam" id="PF01777">
    <property type="entry name" value="Ribosomal_L27e"/>
    <property type="match status" value="1"/>
</dbReference>
<evidence type="ECO:0000313" key="1">
    <source>
        <dbReference type="EMBL" id="OMO58682.1"/>
    </source>
</evidence>
<dbReference type="PANTHER" id="PTHR10497">
    <property type="entry name" value="60S RIBOSOMAL PROTEIN L27"/>
    <property type="match status" value="1"/>
</dbReference>
<keyword evidence="1" id="KW-0687">Ribonucleoprotein</keyword>
<evidence type="ECO:0000313" key="2">
    <source>
        <dbReference type="Proteomes" id="UP000187203"/>
    </source>
</evidence>
<accession>A0A1R3GKS8</accession>
<comment type="caution">
    <text evidence="1">The sequence shown here is derived from an EMBL/GenBank/DDBJ whole genome shotgun (WGS) entry which is preliminary data.</text>
</comment>
<keyword evidence="1" id="KW-0689">Ribosomal protein</keyword>
<protein>
    <submittedName>
        <fullName evidence="1">Ribosomal protein L27e</fullName>
    </submittedName>
</protein>
<name>A0A1R3GKS8_9ROSI</name>
<dbReference type="STRING" id="93759.A0A1R3GKS8"/>
<dbReference type="OrthoDB" id="2365484at2759"/>
<gene>
    <name evidence="1" type="ORF">COLO4_34448</name>
</gene>
<dbReference type="Gene3D" id="2.30.30.770">
    <property type="match status" value="1"/>
</dbReference>
<dbReference type="GO" id="GO:0005840">
    <property type="term" value="C:ribosome"/>
    <property type="evidence" value="ECO:0007669"/>
    <property type="project" value="UniProtKB-KW"/>
</dbReference>
<reference evidence="2" key="1">
    <citation type="submission" date="2013-09" db="EMBL/GenBank/DDBJ databases">
        <title>Corchorus olitorius genome sequencing.</title>
        <authorList>
            <person name="Alam M."/>
            <person name="Haque M.S."/>
            <person name="Islam M.S."/>
            <person name="Emdad E.M."/>
            <person name="Islam M.M."/>
            <person name="Ahmed B."/>
            <person name="Halim A."/>
            <person name="Hossen Q.M.M."/>
            <person name="Hossain M.Z."/>
            <person name="Ahmed R."/>
            <person name="Khan M.M."/>
            <person name="Islam R."/>
            <person name="Rashid M.M."/>
            <person name="Khan S.A."/>
            <person name="Rahman M.S."/>
            <person name="Alam M."/>
            <person name="Yahiya A.S."/>
            <person name="Khan M.S."/>
            <person name="Azam M.S."/>
            <person name="Haque T."/>
            <person name="Lashkar M.Z.H."/>
            <person name="Akhand A.I."/>
            <person name="Morshed G."/>
            <person name="Roy S."/>
            <person name="Uddin K.S."/>
            <person name="Rabeya T."/>
            <person name="Hossain A.S."/>
            <person name="Chowdhury A."/>
            <person name="Snigdha A.R."/>
            <person name="Mortoza M.S."/>
            <person name="Matin S.A."/>
            <person name="Hoque S.M.E."/>
            <person name="Islam M.K."/>
            <person name="Roy D.K."/>
            <person name="Haider R."/>
            <person name="Moosa M.M."/>
            <person name="Elias S.M."/>
            <person name="Hasan A.M."/>
            <person name="Jahan S."/>
            <person name="Shafiuddin M."/>
            <person name="Mahmood N."/>
            <person name="Shommy N.S."/>
        </authorList>
    </citation>
    <scope>NUCLEOTIDE SEQUENCE [LARGE SCALE GENOMIC DNA]</scope>
    <source>
        <strain evidence="2">cv. O-4</strain>
    </source>
</reference>
<proteinExistence type="predicted"/>
<dbReference type="GO" id="GO:0006412">
    <property type="term" value="P:translation"/>
    <property type="evidence" value="ECO:0007669"/>
    <property type="project" value="InterPro"/>
</dbReference>
<dbReference type="EMBL" id="AWUE01022395">
    <property type="protein sequence ID" value="OMO58682.1"/>
    <property type="molecule type" value="Genomic_DNA"/>
</dbReference>
<dbReference type="GO" id="GO:0003735">
    <property type="term" value="F:structural constituent of ribosome"/>
    <property type="evidence" value="ECO:0007669"/>
    <property type="project" value="InterPro"/>
</dbReference>
<dbReference type="Proteomes" id="UP000187203">
    <property type="component" value="Unassembled WGS sequence"/>
</dbReference>
<dbReference type="AlphaFoldDB" id="A0A1R3GKS8"/>
<dbReference type="InterPro" id="IPR001141">
    <property type="entry name" value="Ribosomal_eL27"/>
</dbReference>
<sequence>MENENPRPRPAARTREGGFFSFCGASPPVHDSAKKAAKESHVNCFIKLMNSQHWMPTRYTLDVDLKDVVTVNALQT</sequence>
<organism evidence="1 2">
    <name type="scientific">Corchorus olitorius</name>
    <dbReference type="NCBI Taxonomy" id="93759"/>
    <lineage>
        <taxon>Eukaryota</taxon>
        <taxon>Viridiplantae</taxon>
        <taxon>Streptophyta</taxon>
        <taxon>Embryophyta</taxon>
        <taxon>Tracheophyta</taxon>
        <taxon>Spermatophyta</taxon>
        <taxon>Magnoliopsida</taxon>
        <taxon>eudicotyledons</taxon>
        <taxon>Gunneridae</taxon>
        <taxon>Pentapetalae</taxon>
        <taxon>rosids</taxon>
        <taxon>malvids</taxon>
        <taxon>Malvales</taxon>
        <taxon>Malvaceae</taxon>
        <taxon>Grewioideae</taxon>
        <taxon>Apeibeae</taxon>
        <taxon>Corchorus</taxon>
    </lineage>
</organism>